<evidence type="ECO:0000313" key="2">
    <source>
        <dbReference type="EMBL" id="OGE80615.1"/>
    </source>
</evidence>
<dbReference type="SUPFAM" id="SSF143100">
    <property type="entry name" value="TTHA1013/TTHA0281-like"/>
    <property type="match status" value="1"/>
</dbReference>
<feature type="domain" description="HicB-like antitoxin of toxin-antitoxin system" evidence="1">
    <location>
        <begin position="6"/>
        <end position="63"/>
    </location>
</feature>
<gene>
    <name evidence="2" type="ORF">A2660_01930</name>
</gene>
<comment type="caution">
    <text evidence="2">The sequence shown here is derived from an EMBL/GenBank/DDBJ whole genome shotgun (WGS) entry which is preliminary data.</text>
</comment>
<dbReference type="InterPro" id="IPR051404">
    <property type="entry name" value="TA_system_antitoxin"/>
</dbReference>
<accession>A0A1F5NSG3</accession>
<evidence type="ECO:0000313" key="3">
    <source>
        <dbReference type="Proteomes" id="UP000176233"/>
    </source>
</evidence>
<organism evidence="2 3">
    <name type="scientific">Candidatus Doudnabacteria bacterium RIFCSPHIGHO2_01_FULL_45_18</name>
    <dbReference type="NCBI Taxonomy" id="1817823"/>
    <lineage>
        <taxon>Bacteria</taxon>
        <taxon>Candidatus Doudnaibacteriota</taxon>
    </lineage>
</organism>
<dbReference type="Proteomes" id="UP000176233">
    <property type="component" value="Unassembled WGS sequence"/>
</dbReference>
<name>A0A1F5NSG3_9BACT</name>
<dbReference type="Gene3D" id="3.30.160.250">
    <property type="match status" value="1"/>
</dbReference>
<sequence>MKNFHYNVIFQPVPEGGYTVIVPALPGCISYGQNLKQAKKMAIDAIQGYVASLKKHHEPIPSDNESFISSVDIVSKIYA</sequence>
<reference evidence="2 3" key="1">
    <citation type="journal article" date="2016" name="Nat. Commun.">
        <title>Thousands of microbial genomes shed light on interconnected biogeochemical processes in an aquifer system.</title>
        <authorList>
            <person name="Anantharaman K."/>
            <person name="Brown C.T."/>
            <person name="Hug L.A."/>
            <person name="Sharon I."/>
            <person name="Castelle C.J."/>
            <person name="Probst A.J."/>
            <person name="Thomas B.C."/>
            <person name="Singh A."/>
            <person name="Wilkins M.J."/>
            <person name="Karaoz U."/>
            <person name="Brodie E.L."/>
            <person name="Williams K.H."/>
            <person name="Hubbard S.S."/>
            <person name="Banfield J.F."/>
        </authorList>
    </citation>
    <scope>NUCLEOTIDE SEQUENCE [LARGE SCALE GENOMIC DNA]</scope>
</reference>
<proteinExistence type="predicted"/>
<dbReference type="InterPro" id="IPR035069">
    <property type="entry name" value="TTHA1013/TTHA0281-like"/>
</dbReference>
<dbReference type="InterPro" id="IPR031807">
    <property type="entry name" value="HicB-like"/>
</dbReference>
<dbReference type="EMBL" id="MFEJ01000004">
    <property type="protein sequence ID" value="OGE80615.1"/>
    <property type="molecule type" value="Genomic_DNA"/>
</dbReference>
<dbReference type="PANTHER" id="PTHR34504">
    <property type="entry name" value="ANTITOXIN HICB"/>
    <property type="match status" value="1"/>
</dbReference>
<dbReference type="Pfam" id="PF15919">
    <property type="entry name" value="HicB_lk_antitox"/>
    <property type="match status" value="1"/>
</dbReference>
<dbReference type="AlphaFoldDB" id="A0A1F5NSG3"/>
<evidence type="ECO:0000259" key="1">
    <source>
        <dbReference type="Pfam" id="PF15919"/>
    </source>
</evidence>
<protein>
    <submittedName>
        <fullName evidence="2">Antitoxin HicB</fullName>
    </submittedName>
</protein>
<dbReference type="PANTHER" id="PTHR34504:SF2">
    <property type="entry name" value="UPF0150 PROTEIN SSL0259"/>
    <property type="match status" value="1"/>
</dbReference>